<feature type="region of interest" description="Disordered" evidence="1">
    <location>
        <begin position="471"/>
        <end position="493"/>
    </location>
</feature>
<feature type="non-terminal residue" evidence="2">
    <location>
        <position position="493"/>
    </location>
</feature>
<feature type="compositionally biased region" description="Low complexity" evidence="1">
    <location>
        <begin position="370"/>
        <end position="380"/>
    </location>
</feature>
<evidence type="ECO:0000313" key="2">
    <source>
        <dbReference type="EMBL" id="CAK0890241.1"/>
    </source>
</evidence>
<feature type="region of interest" description="Disordered" evidence="1">
    <location>
        <begin position="338"/>
        <end position="428"/>
    </location>
</feature>
<feature type="region of interest" description="Disordered" evidence="1">
    <location>
        <begin position="206"/>
        <end position="230"/>
    </location>
</feature>
<dbReference type="EMBL" id="CAUYUJ010019323">
    <property type="protein sequence ID" value="CAK0890241.1"/>
    <property type="molecule type" value="Genomic_DNA"/>
</dbReference>
<dbReference type="Proteomes" id="UP001189429">
    <property type="component" value="Unassembled WGS sequence"/>
</dbReference>
<name>A0ABN9WTV4_9DINO</name>
<gene>
    <name evidence="2" type="ORF">PCOR1329_LOCUS70531</name>
</gene>
<sequence length="493" mass="50760">AASGASEGCRARCEAARSEAAAASAAAAARRAQLRESLSALQADQAASAAAGPPRLAAAVGALRSVLAARGPEAAAALDAVDARLQQATHTLSQHAQQSKEGMLTILESTKGKLSAHWECEREAMDAAGASLAGAARQQRDGNAAEKVQLAVIETEAALSTDLSGSVQSLQVWRDNITSQIAELQEQRAAEERALALLRQQREALQADSSTARDSLEKERGPSWAPAGPSWRPCGARRIECARRGALEAIVGVVTRELDGMGRALGDRLDSAGGSLGRASGLSGAASRAAASAEERGVALGHEVSDVVADWSKAIGIRCGALGAAQDAPAMWSAGWCKRRPRPHRRRACATSGSSAPRGATAARRSPAPSTTSRGGAARTTRPRRRPGRSGRRPSSRRRWLRRAGRPRPSAAPTRPSRPRASHASAAGGALGALREEGGAQVDAAAEQQAVWDTDGGRLGASLATLARGAAELDQEETAGTGSGSGWRSTASA</sequence>
<evidence type="ECO:0000313" key="3">
    <source>
        <dbReference type="Proteomes" id="UP001189429"/>
    </source>
</evidence>
<feature type="compositionally biased region" description="Basic residues" evidence="1">
    <location>
        <begin position="381"/>
        <end position="406"/>
    </location>
</feature>
<comment type="caution">
    <text evidence="2">The sequence shown here is derived from an EMBL/GenBank/DDBJ whole genome shotgun (WGS) entry which is preliminary data.</text>
</comment>
<protein>
    <submittedName>
        <fullName evidence="2">Uncharacterized protein</fullName>
    </submittedName>
</protein>
<feature type="non-terminal residue" evidence="2">
    <location>
        <position position="1"/>
    </location>
</feature>
<organism evidence="2 3">
    <name type="scientific">Prorocentrum cordatum</name>
    <dbReference type="NCBI Taxonomy" id="2364126"/>
    <lineage>
        <taxon>Eukaryota</taxon>
        <taxon>Sar</taxon>
        <taxon>Alveolata</taxon>
        <taxon>Dinophyceae</taxon>
        <taxon>Prorocentrales</taxon>
        <taxon>Prorocentraceae</taxon>
        <taxon>Prorocentrum</taxon>
    </lineage>
</organism>
<accession>A0ABN9WTV4</accession>
<reference evidence="2" key="1">
    <citation type="submission" date="2023-10" db="EMBL/GenBank/DDBJ databases">
        <authorList>
            <person name="Chen Y."/>
            <person name="Shah S."/>
            <person name="Dougan E. K."/>
            <person name="Thang M."/>
            <person name="Chan C."/>
        </authorList>
    </citation>
    <scope>NUCLEOTIDE SEQUENCE [LARGE SCALE GENOMIC DNA]</scope>
</reference>
<feature type="compositionally biased region" description="Basic residues" evidence="1">
    <location>
        <begin position="338"/>
        <end position="348"/>
    </location>
</feature>
<keyword evidence="3" id="KW-1185">Reference proteome</keyword>
<proteinExistence type="predicted"/>
<evidence type="ECO:0000256" key="1">
    <source>
        <dbReference type="SAM" id="MobiDB-lite"/>
    </source>
</evidence>